<accession>A0A855A2Q7</accession>
<organism evidence="1 2">
    <name type="scientific">[Clostridium] leptum DSM 753</name>
    <dbReference type="NCBI Taxonomy" id="428125"/>
    <lineage>
        <taxon>Bacteria</taxon>
        <taxon>Bacillati</taxon>
        <taxon>Bacillota</taxon>
        <taxon>Clostridia</taxon>
        <taxon>Eubacteriales</taxon>
        <taxon>Oscillospiraceae</taxon>
        <taxon>Oscillospiraceae incertae sedis</taxon>
    </lineage>
</organism>
<name>A0A855A2Q7_9FIRM</name>
<protein>
    <submittedName>
        <fullName evidence="1">XRE family transcriptional regulator</fullName>
    </submittedName>
</protein>
<evidence type="ECO:0000313" key="1">
    <source>
        <dbReference type="EMBL" id="PEQ23382.1"/>
    </source>
</evidence>
<comment type="caution">
    <text evidence="1">The sequence shown here is derived from an EMBL/GenBank/DDBJ whole genome shotgun (WGS) entry which is preliminary data.</text>
</comment>
<dbReference type="Proteomes" id="UP000220611">
    <property type="component" value="Unassembled WGS sequence"/>
</dbReference>
<proteinExistence type="predicted"/>
<reference evidence="1 2" key="1">
    <citation type="submission" date="2017-07" db="EMBL/GenBank/DDBJ databases">
        <title>Prevalence of linear plasmids in Cutibacterium (Propionibacterium) acnes isolates obtained from prostatic tissue.</title>
        <authorList>
            <person name="Davidsson S."/>
            <person name="Carlsson J."/>
            <person name="Molling P."/>
            <person name="Andren O."/>
            <person name="Andersson S.-O."/>
            <person name="Brzuszkiewicz E."/>
            <person name="Poehlein A."/>
            <person name="Al-Zeer M."/>
            <person name="Brinkmann V."/>
            <person name="Scavenius C."/>
            <person name="Nazipi S."/>
            <person name="Soderquist B."/>
            <person name="Bruggemann H."/>
        </authorList>
    </citation>
    <scope>NUCLEOTIDE SEQUENCE [LARGE SCALE GENOMIC DNA]</scope>
    <source>
        <strain evidence="1 2">DSM 753</strain>
    </source>
</reference>
<dbReference type="AlphaFoldDB" id="A0A855A2Q7"/>
<keyword evidence="2" id="KW-1185">Reference proteome</keyword>
<sequence>MIDKMAQFTVFGKDIKKRLIDLEHTQVWLIEQVRQTTGLYFDDSYLYKIQTGQLATPKIVSAIRDILELPGDEKEAG</sequence>
<gene>
    <name evidence="1" type="ORF">CH238_13955</name>
</gene>
<dbReference type="EMBL" id="NOXF01000017">
    <property type="protein sequence ID" value="PEQ23382.1"/>
    <property type="molecule type" value="Genomic_DNA"/>
</dbReference>
<evidence type="ECO:0000313" key="2">
    <source>
        <dbReference type="Proteomes" id="UP000220611"/>
    </source>
</evidence>